<gene>
    <name evidence="3" type="ORF">SAMN05421541_106188</name>
</gene>
<dbReference type="InterPro" id="IPR018181">
    <property type="entry name" value="Heat_shock_70_CS"/>
</dbReference>
<dbReference type="AlphaFoldDB" id="A0A1I2G4J4"/>
<dbReference type="Gene3D" id="3.30.420.40">
    <property type="match status" value="2"/>
</dbReference>
<dbReference type="InterPro" id="IPR043129">
    <property type="entry name" value="ATPase_NBD"/>
</dbReference>
<evidence type="ECO:0000256" key="2">
    <source>
        <dbReference type="ARBA" id="ARBA00023016"/>
    </source>
</evidence>
<dbReference type="PANTHER" id="PTHR42749:SF1">
    <property type="entry name" value="CELL SHAPE-DETERMINING PROTEIN MREB"/>
    <property type="match status" value="1"/>
</dbReference>
<keyword evidence="4" id="KW-1185">Reference proteome</keyword>
<accession>A0A1I2G4J4</accession>
<dbReference type="Proteomes" id="UP000199645">
    <property type="component" value="Unassembled WGS sequence"/>
</dbReference>
<keyword evidence="2" id="KW-0346">Stress response</keyword>
<dbReference type="SUPFAM" id="SSF53067">
    <property type="entry name" value="Actin-like ATPase domain"/>
    <property type="match status" value="1"/>
</dbReference>
<evidence type="ECO:0000313" key="4">
    <source>
        <dbReference type="Proteomes" id="UP000199645"/>
    </source>
</evidence>
<reference evidence="3 4" key="1">
    <citation type="submission" date="2016-10" db="EMBL/GenBank/DDBJ databases">
        <authorList>
            <person name="de Groot N.N."/>
        </authorList>
    </citation>
    <scope>NUCLEOTIDE SEQUENCE [LARGE SCALE GENOMIC DNA]</scope>
    <source>
        <strain evidence="3 4">DSM 43019</strain>
    </source>
</reference>
<evidence type="ECO:0000256" key="1">
    <source>
        <dbReference type="ARBA" id="ARBA00007381"/>
    </source>
</evidence>
<dbReference type="STRING" id="35752.SAMN05421541_106188"/>
<protein>
    <submittedName>
        <fullName evidence="3">Molecular chaperone DnaK (HSP70)</fullName>
    </submittedName>
</protein>
<proteinExistence type="inferred from homology"/>
<evidence type="ECO:0000313" key="3">
    <source>
        <dbReference type="EMBL" id="SFF12078.1"/>
    </source>
</evidence>
<dbReference type="PANTHER" id="PTHR42749">
    <property type="entry name" value="CELL SHAPE-DETERMINING PROTEIN MREB"/>
    <property type="match status" value="1"/>
</dbReference>
<sequence>MTTELGHVIGLDIGDGESCLAWAPADRSEPMQIYTRPRSRERSIVTAMVRSPTGTGRRLIGDEAVTSHGATHFGVNFKTVPDVQSPHAPDAVLFAQALLTEFQEQHPDVVRDGVVFVGHPAGWPAEVVDAYGRHLNRLEVPVHLMPESQSALLHVRDRGRDQRQLERVLIVDIGSSTTDFTIVEDLSPRNLPVGAALGCRQIDEQLAELVRAALPHDTALAEALACDGGPDFLLLACRWAKEAQFSGIPRRIMDLRESCEERFRPIVASAWTWLLNLEIAQTVAAPGGWGDHFRAVLIEVADQLGELPHLLVLTGGGSRMPLADRLCREVFSTSIVEHDDEPAFAVARGLVSNGQHRAGVRRFRREVTELIEDPATRELVRAEAVQALSTLKDKVAGQMLEAHSSAAALTSHIKFGMYEATRALADALAYYLSMRVERICRRHGIPADRVRLDLILPDLFSDRLDLIVDRVDRAERLTEHSAPGLLTPFGVPQDAMSQAFSSAMERARSRFAPSLDPQLASLAIGALTSSSGLAADRLARRWIQRLVRLGEYTPDELDRITATVMAAVIEQTEDRARDLERWLV</sequence>
<dbReference type="EMBL" id="FONV01000006">
    <property type="protein sequence ID" value="SFF12078.1"/>
    <property type="molecule type" value="Genomic_DNA"/>
</dbReference>
<organism evidence="3 4">
    <name type="scientific">Actinoplanes philippinensis</name>
    <dbReference type="NCBI Taxonomy" id="35752"/>
    <lineage>
        <taxon>Bacteria</taxon>
        <taxon>Bacillati</taxon>
        <taxon>Actinomycetota</taxon>
        <taxon>Actinomycetes</taxon>
        <taxon>Micromonosporales</taxon>
        <taxon>Micromonosporaceae</taxon>
        <taxon>Actinoplanes</taxon>
    </lineage>
</organism>
<dbReference type="CDD" id="cd10170">
    <property type="entry name" value="ASKHA_NBD_HSP70"/>
    <property type="match status" value="1"/>
</dbReference>
<comment type="similarity">
    <text evidence="1">Belongs to the heat shock protein 70 family.</text>
</comment>
<dbReference type="Gene3D" id="3.90.640.10">
    <property type="entry name" value="Actin, Chain A, domain 4"/>
    <property type="match status" value="1"/>
</dbReference>
<dbReference type="PROSITE" id="PS00329">
    <property type="entry name" value="HSP70_2"/>
    <property type="match status" value="1"/>
</dbReference>
<name>A0A1I2G4J4_9ACTN</name>